<gene>
    <name evidence="4" type="ORF">CLG96_09515</name>
</gene>
<dbReference type="SUPFAM" id="SSF56317">
    <property type="entry name" value="Carbon-nitrogen hydrolase"/>
    <property type="match status" value="1"/>
</dbReference>
<keyword evidence="2" id="KW-0378">Hydrolase</keyword>
<dbReference type="GO" id="GO:0016811">
    <property type="term" value="F:hydrolase activity, acting on carbon-nitrogen (but not peptide) bonds, in linear amides"/>
    <property type="evidence" value="ECO:0007669"/>
    <property type="project" value="InterPro"/>
</dbReference>
<feature type="domain" description="CN hydrolase" evidence="3">
    <location>
        <begin position="1"/>
        <end position="250"/>
    </location>
</feature>
<comment type="caution">
    <text evidence="4">The sequence shown here is derived from an EMBL/GenBank/DDBJ whole genome shotgun (WGS) entry which is preliminary data.</text>
</comment>
<accession>A0A2T5FYP5</accession>
<keyword evidence="5" id="KW-1185">Reference proteome</keyword>
<reference evidence="4 5" key="1">
    <citation type="submission" date="2017-09" db="EMBL/GenBank/DDBJ databases">
        <title>Sphingomonas panjinensis sp.nov., isolated from oil-contaminated soil.</title>
        <authorList>
            <person name="Wang L."/>
            <person name="Chen L."/>
        </authorList>
    </citation>
    <scope>NUCLEOTIDE SEQUENCE [LARGE SCALE GENOMIC DNA]</scope>
    <source>
        <strain evidence="4 5">FW-11</strain>
    </source>
</reference>
<dbReference type="PROSITE" id="PS01227">
    <property type="entry name" value="UPF0012"/>
    <property type="match status" value="1"/>
</dbReference>
<dbReference type="Pfam" id="PF00795">
    <property type="entry name" value="CN_hydrolase"/>
    <property type="match status" value="1"/>
</dbReference>
<dbReference type="OrthoDB" id="9811121at2"/>
<dbReference type="InterPro" id="IPR045254">
    <property type="entry name" value="Nit1/2_C-N_Hydrolase"/>
</dbReference>
<dbReference type="InterPro" id="IPR001110">
    <property type="entry name" value="UPF0012_CS"/>
</dbReference>
<comment type="similarity">
    <text evidence="1">Belongs to the carbon-nitrogen hydrolase superfamily. NIT1/NIT2 family.</text>
</comment>
<evidence type="ECO:0000259" key="3">
    <source>
        <dbReference type="PROSITE" id="PS50263"/>
    </source>
</evidence>
<dbReference type="PANTHER" id="PTHR23088">
    <property type="entry name" value="NITRILASE-RELATED"/>
    <property type="match status" value="1"/>
</dbReference>
<dbReference type="EMBL" id="NWBU01000007">
    <property type="protein sequence ID" value="PTQ11641.1"/>
    <property type="molecule type" value="Genomic_DNA"/>
</dbReference>
<evidence type="ECO:0000256" key="1">
    <source>
        <dbReference type="ARBA" id="ARBA00010613"/>
    </source>
</evidence>
<dbReference type="Proteomes" id="UP000244162">
    <property type="component" value="Unassembled WGS sequence"/>
</dbReference>
<dbReference type="RefSeq" id="WP_107967633.1">
    <property type="nucleotide sequence ID" value="NZ_NWBU01000007.1"/>
</dbReference>
<dbReference type="InterPro" id="IPR036526">
    <property type="entry name" value="C-N_Hydrolase_sf"/>
</dbReference>
<dbReference type="PANTHER" id="PTHR23088:SF27">
    <property type="entry name" value="DEAMINATED GLUTATHIONE AMIDASE"/>
    <property type="match status" value="1"/>
</dbReference>
<dbReference type="InterPro" id="IPR003010">
    <property type="entry name" value="C-N_Hydrolase"/>
</dbReference>
<organism evidence="4 5">
    <name type="scientific">Sphingomonas oleivorans</name>
    <dbReference type="NCBI Taxonomy" id="1735121"/>
    <lineage>
        <taxon>Bacteria</taxon>
        <taxon>Pseudomonadati</taxon>
        <taxon>Pseudomonadota</taxon>
        <taxon>Alphaproteobacteria</taxon>
        <taxon>Sphingomonadales</taxon>
        <taxon>Sphingomonadaceae</taxon>
        <taxon>Sphingomonas</taxon>
    </lineage>
</organism>
<sequence length="276" mass="29596">MRAALFQSRTGIDPADNARALVAAVDRACSDGADMLFTPEMSGLLDRDRRRAAANLREEAEDPVLAAVREAAARTGLWIHLGSLAIKPGREDGRLANRGFVIDGTGAIRARYDKIHLFDVDLPSGESWRESAAYAPGERVILAETPWGRLGLSVCYDLRFPDLYRALSDAGATILAVPAAFTVPTGRAHWHVLLRARAIEAGAFVIAAAQGGEHEDGRATFGHSLAIDPWGEVLLDMGEEGGVALVELDAARLADVRARIPALAHRRPIGTPEIAL</sequence>
<dbReference type="Gene3D" id="3.60.110.10">
    <property type="entry name" value="Carbon-nitrogen hydrolase"/>
    <property type="match status" value="1"/>
</dbReference>
<dbReference type="CDD" id="cd07572">
    <property type="entry name" value="nit"/>
    <property type="match status" value="1"/>
</dbReference>
<dbReference type="AlphaFoldDB" id="A0A2T5FYP5"/>
<proteinExistence type="inferred from homology"/>
<evidence type="ECO:0000313" key="5">
    <source>
        <dbReference type="Proteomes" id="UP000244162"/>
    </source>
</evidence>
<protein>
    <submittedName>
        <fullName evidence="4">Nitrilase</fullName>
    </submittedName>
</protein>
<evidence type="ECO:0000313" key="4">
    <source>
        <dbReference type="EMBL" id="PTQ11641.1"/>
    </source>
</evidence>
<evidence type="ECO:0000256" key="2">
    <source>
        <dbReference type="ARBA" id="ARBA00022801"/>
    </source>
</evidence>
<dbReference type="PROSITE" id="PS50263">
    <property type="entry name" value="CN_HYDROLASE"/>
    <property type="match status" value="1"/>
</dbReference>
<name>A0A2T5FYP5_9SPHN</name>